<comment type="pathway">
    <text evidence="1">Plant hormone metabolism; auxin biosynthesis.</text>
</comment>
<evidence type="ECO:0000256" key="4">
    <source>
        <dbReference type="ARBA" id="ARBA00017871"/>
    </source>
</evidence>
<comment type="caution">
    <text evidence="8">The sequence shown here is derived from an EMBL/GenBank/DDBJ whole genome shotgun (WGS) entry which is preliminary data.</text>
</comment>
<evidence type="ECO:0000256" key="6">
    <source>
        <dbReference type="ARBA" id="ARBA00047321"/>
    </source>
</evidence>
<protein>
    <recommendedName>
        <fullName evidence="4">Tryptophan 2-monooxygenase</fullName>
        <ecNumber evidence="3">1.13.12.3</ecNumber>
    </recommendedName>
</protein>
<dbReference type="Pfam" id="PF13450">
    <property type="entry name" value="NAD_binding_8"/>
    <property type="match status" value="1"/>
</dbReference>
<dbReference type="EMBL" id="SNYW01000007">
    <property type="protein sequence ID" value="TDQ83293.1"/>
    <property type="molecule type" value="Genomic_DNA"/>
</dbReference>
<dbReference type="OrthoDB" id="9790035at2"/>
<dbReference type="PANTHER" id="PTHR10742">
    <property type="entry name" value="FLAVIN MONOAMINE OXIDASE"/>
    <property type="match status" value="1"/>
</dbReference>
<dbReference type="InterPro" id="IPR050281">
    <property type="entry name" value="Flavin_monoamine_oxidase"/>
</dbReference>
<evidence type="ECO:0000259" key="7">
    <source>
        <dbReference type="Pfam" id="PF01593"/>
    </source>
</evidence>
<dbReference type="InterPro" id="IPR002937">
    <property type="entry name" value="Amino_oxidase"/>
</dbReference>
<dbReference type="GO" id="GO:0009851">
    <property type="term" value="P:auxin biosynthetic process"/>
    <property type="evidence" value="ECO:0007669"/>
    <property type="project" value="UniProtKB-KW"/>
</dbReference>
<comment type="similarity">
    <text evidence="2">Belongs to the tryptophan 2-monooxygenase family.</text>
</comment>
<dbReference type="Pfam" id="PF01593">
    <property type="entry name" value="Amino_oxidase"/>
    <property type="match status" value="1"/>
</dbReference>
<dbReference type="SUPFAM" id="SSF51905">
    <property type="entry name" value="FAD/NAD(P)-binding domain"/>
    <property type="match status" value="1"/>
</dbReference>
<dbReference type="SUPFAM" id="SSF54373">
    <property type="entry name" value="FAD-linked reductases, C-terminal domain"/>
    <property type="match status" value="1"/>
</dbReference>
<evidence type="ECO:0000256" key="2">
    <source>
        <dbReference type="ARBA" id="ARBA00005833"/>
    </source>
</evidence>
<evidence type="ECO:0000313" key="9">
    <source>
        <dbReference type="Proteomes" id="UP000295783"/>
    </source>
</evidence>
<evidence type="ECO:0000313" key="8">
    <source>
        <dbReference type="EMBL" id="TDQ83293.1"/>
    </source>
</evidence>
<name>A0A4R6WUF1_9PROT</name>
<sequence>MTEIDIVVIGAGAAGIAAARRLGELRATCLVLEAAAVAGGRCRTDHGTLGIPVDLGAHWLHSPRRNPLIGLAAATGARIGQPLETRYSANGSWLSDEDAAACVAHVDHCFDRIAAATQDGAVADLFADATSPWHAAFLAEFAAKQGLAPEQSSILDFARYPWEGDDLPVPDGFGTLLAGLASGLNLHLATPVRRVDWSERGRLRIATDQGDIAARAVILTVSPHVLGSGIRFDPPLPDWKRDAVAALPMGHCNKLALRFERPVFGDLAPCLVMPLRGARESVEFVLREDCRDSAVCMVNGPFARELAAAGAGAMRDYVLECLVEMFGSDLRRAAAPESVFVNWDADPFFGGCYAVARPGRADMRAVLAQPVADRLFFAGEATSPEFMGDVHGAWFSGIAAAEAAAASGQ</sequence>
<feature type="domain" description="Amine oxidase" evidence="7">
    <location>
        <begin position="155"/>
        <end position="403"/>
    </location>
</feature>
<gene>
    <name evidence="8" type="ORF">A8950_1579</name>
</gene>
<dbReference type="GO" id="GO:0050361">
    <property type="term" value="F:tryptophan 2-monooxygenase activity"/>
    <property type="evidence" value="ECO:0007669"/>
    <property type="project" value="UniProtKB-EC"/>
</dbReference>
<dbReference type="Proteomes" id="UP000295783">
    <property type="component" value="Unassembled WGS sequence"/>
</dbReference>
<keyword evidence="5" id="KW-0073">Auxin biosynthesis</keyword>
<dbReference type="InterPro" id="IPR036188">
    <property type="entry name" value="FAD/NAD-bd_sf"/>
</dbReference>
<organism evidence="8 9">
    <name type="scientific">Dongia mobilis</name>
    <dbReference type="NCBI Taxonomy" id="578943"/>
    <lineage>
        <taxon>Bacteria</taxon>
        <taxon>Pseudomonadati</taxon>
        <taxon>Pseudomonadota</taxon>
        <taxon>Alphaproteobacteria</taxon>
        <taxon>Rhodospirillales</taxon>
        <taxon>Dongiaceae</taxon>
        <taxon>Dongia</taxon>
    </lineage>
</organism>
<dbReference type="Gene3D" id="3.50.50.60">
    <property type="entry name" value="FAD/NAD(P)-binding domain"/>
    <property type="match status" value="1"/>
</dbReference>
<accession>A0A4R6WUF1</accession>
<reference evidence="8 9" key="1">
    <citation type="submission" date="2019-03" db="EMBL/GenBank/DDBJ databases">
        <title>Genomic Encyclopedia of Type Strains, Phase III (KMG-III): the genomes of soil and plant-associated and newly described type strains.</title>
        <authorList>
            <person name="Whitman W."/>
        </authorList>
    </citation>
    <scope>NUCLEOTIDE SEQUENCE [LARGE SCALE GENOMIC DNA]</scope>
    <source>
        <strain evidence="8 9">CGMCC 1.7660</strain>
    </source>
</reference>
<dbReference type="AlphaFoldDB" id="A0A4R6WUF1"/>
<proteinExistence type="inferred from homology"/>
<evidence type="ECO:0000256" key="1">
    <source>
        <dbReference type="ARBA" id="ARBA00004814"/>
    </source>
</evidence>
<dbReference type="EC" id="1.13.12.3" evidence="3"/>
<comment type="catalytic activity">
    <reaction evidence="6">
        <text>L-tryptophan + O2 = indole-3-acetamide + CO2 + H2O</text>
        <dbReference type="Rhea" id="RHEA:16165"/>
        <dbReference type="ChEBI" id="CHEBI:15377"/>
        <dbReference type="ChEBI" id="CHEBI:15379"/>
        <dbReference type="ChEBI" id="CHEBI:16031"/>
        <dbReference type="ChEBI" id="CHEBI:16526"/>
        <dbReference type="ChEBI" id="CHEBI:57912"/>
        <dbReference type="EC" id="1.13.12.3"/>
    </reaction>
</comment>
<dbReference type="PANTHER" id="PTHR10742:SF410">
    <property type="entry name" value="LYSINE-SPECIFIC HISTONE DEMETHYLASE 2"/>
    <property type="match status" value="1"/>
</dbReference>
<dbReference type="RefSeq" id="WP_133613060.1">
    <property type="nucleotide sequence ID" value="NZ_SNYW01000007.1"/>
</dbReference>
<evidence type="ECO:0000256" key="5">
    <source>
        <dbReference type="ARBA" id="ARBA00023070"/>
    </source>
</evidence>
<keyword evidence="9" id="KW-1185">Reference proteome</keyword>
<evidence type="ECO:0000256" key="3">
    <source>
        <dbReference type="ARBA" id="ARBA00012535"/>
    </source>
</evidence>